<dbReference type="Proteomes" id="UP001241377">
    <property type="component" value="Unassembled WGS sequence"/>
</dbReference>
<gene>
    <name evidence="1" type="ORF">QFC19_007809</name>
</gene>
<comment type="caution">
    <text evidence="1">The sequence shown here is derived from an EMBL/GenBank/DDBJ whole genome shotgun (WGS) entry which is preliminary data.</text>
</comment>
<sequence>MKRKSSDDSVFDLDAKKRVAVRKFNGVNLVDIREYYEDKTTKELKPGKKGISLTEDVWRQLLARKDEINDALAQLGQKREKAKADQTDQAGSDEGTDDGPAQKEA</sequence>
<organism evidence="1 2">
    <name type="scientific">Naganishia cerealis</name>
    <dbReference type="NCBI Taxonomy" id="610337"/>
    <lineage>
        <taxon>Eukaryota</taxon>
        <taxon>Fungi</taxon>
        <taxon>Dikarya</taxon>
        <taxon>Basidiomycota</taxon>
        <taxon>Agaricomycotina</taxon>
        <taxon>Tremellomycetes</taxon>
        <taxon>Filobasidiales</taxon>
        <taxon>Filobasidiaceae</taxon>
        <taxon>Naganishia</taxon>
    </lineage>
</organism>
<reference evidence="1" key="1">
    <citation type="submission" date="2023-04" db="EMBL/GenBank/DDBJ databases">
        <title>Draft Genome sequencing of Naganishia species isolated from polar environments using Oxford Nanopore Technology.</title>
        <authorList>
            <person name="Leo P."/>
            <person name="Venkateswaran K."/>
        </authorList>
    </citation>
    <scope>NUCLEOTIDE SEQUENCE</scope>
    <source>
        <strain evidence="1">MNA-CCFEE 5261</strain>
    </source>
</reference>
<accession>A0ACC2V6N9</accession>
<evidence type="ECO:0000313" key="2">
    <source>
        <dbReference type="Proteomes" id="UP001241377"/>
    </source>
</evidence>
<keyword evidence="2" id="KW-1185">Reference proteome</keyword>
<protein>
    <submittedName>
        <fullName evidence="1">Uncharacterized protein</fullName>
    </submittedName>
</protein>
<dbReference type="EMBL" id="JASBWR010000108">
    <property type="protein sequence ID" value="KAJ9094775.1"/>
    <property type="molecule type" value="Genomic_DNA"/>
</dbReference>
<evidence type="ECO:0000313" key="1">
    <source>
        <dbReference type="EMBL" id="KAJ9094775.1"/>
    </source>
</evidence>
<proteinExistence type="predicted"/>
<name>A0ACC2V6N9_9TREE</name>